<keyword evidence="2" id="KW-1185">Reference proteome</keyword>
<sequence length="91" mass="9709">MTVGSCLCFGSAFLLRTGRKNGKIELCMSNFGRIQDCFCSGLFVSGVTVIQNGLEDCMLGLGVRMLGGTVTFECILGSDLNVSLNIQLNGY</sequence>
<gene>
    <name evidence="1" type="ORF">M6B38_379500</name>
</gene>
<name>A0AAX6G8C2_IRIPA</name>
<reference evidence="1" key="2">
    <citation type="submission" date="2023-04" db="EMBL/GenBank/DDBJ databases">
        <authorList>
            <person name="Bruccoleri R.E."/>
            <person name="Oakeley E.J."/>
            <person name="Faust A.-M."/>
            <person name="Dessus-Babus S."/>
            <person name="Altorfer M."/>
            <person name="Burckhardt D."/>
            <person name="Oertli M."/>
            <person name="Naumann U."/>
            <person name="Petersen F."/>
            <person name="Wong J."/>
        </authorList>
    </citation>
    <scope>NUCLEOTIDE SEQUENCE</scope>
    <source>
        <strain evidence="1">GSM-AAB239-AS_SAM_17_03QT</strain>
        <tissue evidence="1">Leaf</tissue>
    </source>
</reference>
<comment type="caution">
    <text evidence="1">The sequence shown here is derived from an EMBL/GenBank/DDBJ whole genome shotgun (WGS) entry which is preliminary data.</text>
</comment>
<protein>
    <submittedName>
        <fullName evidence="1">Uncharacterized protein</fullName>
    </submittedName>
</protein>
<dbReference type="AlphaFoldDB" id="A0AAX6G8C2"/>
<dbReference type="EMBL" id="JANAVB010021800">
    <property type="protein sequence ID" value="KAJ6824723.1"/>
    <property type="molecule type" value="Genomic_DNA"/>
</dbReference>
<evidence type="ECO:0000313" key="1">
    <source>
        <dbReference type="EMBL" id="KAJ6824723.1"/>
    </source>
</evidence>
<organism evidence="1 2">
    <name type="scientific">Iris pallida</name>
    <name type="common">Sweet iris</name>
    <dbReference type="NCBI Taxonomy" id="29817"/>
    <lineage>
        <taxon>Eukaryota</taxon>
        <taxon>Viridiplantae</taxon>
        <taxon>Streptophyta</taxon>
        <taxon>Embryophyta</taxon>
        <taxon>Tracheophyta</taxon>
        <taxon>Spermatophyta</taxon>
        <taxon>Magnoliopsida</taxon>
        <taxon>Liliopsida</taxon>
        <taxon>Asparagales</taxon>
        <taxon>Iridaceae</taxon>
        <taxon>Iridoideae</taxon>
        <taxon>Irideae</taxon>
        <taxon>Iris</taxon>
    </lineage>
</organism>
<reference evidence="1" key="1">
    <citation type="journal article" date="2023" name="GigaByte">
        <title>Genome assembly of the bearded iris, Iris pallida Lam.</title>
        <authorList>
            <person name="Bruccoleri R.E."/>
            <person name="Oakeley E.J."/>
            <person name="Faust A.M.E."/>
            <person name="Altorfer M."/>
            <person name="Dessus-Babus S."/>
            <person name="Burckhardt D."/>
            <person name="Oertli M."/>
            <person name="Naumann U."/>
            <person name="Petersen F."/>
            <person name="Wong J."/>
        </authorList>
    </citation>
    <scope>NUCLEOTIDE SEQUENCE</scope>
    <source>
        <strain evidence="1">GSM-AAB239-AS_SAM_17_03QT</strain>
    </source>
</reference>
<evidence type="ECO:0000313" key="2">
    <source>
        <dbReference type="Proteomes" id="UP001140949"/>
    </source>
</evidence>
<proteinExistence type="predicted"/>
<dbReference type="Proteomes" id="UP001140949">
    <property type="component" value="Unassembled WGS sequence"/>
</dbReference>
<accession>A0AAX6G8C2</accession>